<dbReference type="OrthoDB" id="1004608at2"/>
<dbReference type="PATRIC" id="fig|1235788.3.peg.927"/>
<evidence type="ECO:0000313" key="1">
    <source>
        <dbReference type="EMBL" id="EOS14902.1"/>
    </source>
</evidence>
<dbReference type="HOGENOM" id="CLU_159778_0_0_10"/>
<proteinExistence type="predicted"/>
<comment type="caution">
    <text evidence="1">The sequence shown here is derived from an EMBL/GenBank/DDBJ whole genome shotgun (WGS) entry which is preliminary data.</text>
</comment>
<dbReference type="RefSeq" id="WP_016275353.1">
    <property type="nucleotide sequence ID" value="NZ_CAKOCL010000011.1"/>
</dbReference>
<gene>
    <name evidence="1" type="ORF">C802_00919</name>
</gene>
<dbReference type="AlphaFoldDB" id="R9IBX7"/>
<dbReference type="GeneID" id="82155656"/>
<dbReference type="STRING" id="1235788.C802_00919"/>
<sequence length="124" mass="14370">MTETIPSGIRLKNLIQNHHAEILGREKNNEKFIHLYSIGTYWVAFEQSAYRLNRIFGTSEISLFRVASLPDYVVMVSVPYDEVVACFRRYIVRHGGPDYKVLVVSSLPIECYCKWHMDTVKSVL</sequence>
<dbReference type="EMBL" id="ASSP01000006">
    <property type="protein sequence ID" value="EOS14902.1"/>
    <property type="molecule type" value="Genomic_DNA"/>
</dbReference>
<dbReference type="Proteomes" id="UP000014200">
    <property type="component" value="Unassembled WGS sequence"/>
</dbReference>
<name>R9IBX7_9BACT</name>
<keyword evidence="2" id="KW-1185">Reference proteome</keyword>
<reference evidence="1 2" key="1">
    <citation type="submission" date="2013-04" db="EMBL/GenBank/DDBJ databases">
        <title>The Genome Sequence of Bacteroides massiliensis dnLKV3.</title>
        <authorList>
            <consortium name="The Broad Institute Genomics Platform"/>
            <consortium name="The Broad Institute Genome Sequencing Center for Infectious Disease"/>
            <person name="Earl A."/>
            <person name="Xavier R."/>
            <person name="Kuhn K."/>
            <person name="Stappenbeck T."/>
            <person name="Walker B."/>
            <person name="Young S."/>
            <person name="Zeng Q."/>
            <person name="Gargeya S."/>
            <person name="Fitzgerald M."/>
            <person name="Haas B."/>
            <person name="Abouelleil A."/>
            <person name="Allen A.W."/>
            <person name="Alvarado L."/>
            <person name="Arachchi H.M."/>
            <person name="Berlin A.M."/>
            <person name="Chapman S.B."/>
            <person name="Gainer-Dewar J."/>
            <person name="Goldberg J."/>
            <person name="Griggs A."/>
            <person name="Gujja S."/>
            <person name="Hansen M."/>
            <person name="Howarth C."/>
            <person name="Imamovic A."/>
            <person name="Ireland A."/>
            <person name="Larimer J."/>
            <person name="McCowan C."/>
            <person name="Murphy C."/>
            <person name="Pearson M."/>
            <person name="Poon T.W."/>
            <person name="Priest M."/>
            <person name="Roberts A."/>
            <person name="Saif S."/>
            <person name="Shea T."/>
            <person name="Sisk P."/>
            <person name="Sykes S."/>
            <person name="Wortman J."/>
            <person name="Nusbaum C."/>
            <person name="Birren B."/>
        </authorList>
    </citation>
    <scope>NUCLEOTIDE SEQUENCE [LARGE SCALE GENOMIC DNA]</scope>
    <source>
        <strain evidence="2">dnLKV3</strain>
    </source>
</reference>
<evidence type="ECO:0000313" key="2">
    <source>
        <dbReference type="Proteomes" id="UP000014200"/>
    </source>
</evidence>
<organism evidence="1 2">
    <name type="scientific">Phocaeicola sartorii</name>
    <dbReference type="NCBI Taxonomy" id="671267"/>
    <lineage>
        <taxon>Bacteria</taxon>
        <taxon>Pseudomonadati</taxon>
        <taxon>Bacteroidota</taxon>
        <taxon>Bacteroidia</taxon>
        <taxon>Bacteroidales</taxon>
        <taxon>Bacteroidaceae</taxon>
        <taxon>Phocaeicola</taxon>
    </lineage>
</organism>
<protein>
    <submittedName>
        <fullName evidence="1">Uncharacterized protein</fullName>
    </submittedName>
</protein>
<accession>R9IBX7</accession>